<dbReference type="RefSeq" id="WP_179236937.1">
    <property type="nucleotide sequence ID" value="NZ_JACBNQ010000002.1"/>
</dbReference>
<dbReference type="Gene3D" id="3.40.630.30">
    <property type="match status" value="1"/>
</dbReference>
<comment type="caution">
    <text evidence="1">The sequence shown here is derived from an EMBL/GenBank/DDBJ whole genome shotgun (WGS) entry which is preliminary data.</text>
</comment>
<keyword evidence="2" id="KW-1185">Reference proteome</keyword>
<proteinExistence type="predicted"/>
<gene>
    <name evidence="1" type="ORF">HZF24_03780</name>
</gene>
<organism evidence="1 2">
    <name type="scientific">Sedimentibacter hydroxybenzoicus DSM 7310</name>
    <dbReference type="NCBI Taxonomy" id="1123245"/>
    <lineage>
        <taxon>Bacteria</taxon>
        <taxon>Bacillati</taxon>
        <taxon>Bacillota</taxon>
        <taxon>Tissierellia</taxon>
        <taxon>Sedimentibacter</taxon>
    </lineage>
</organism>
<dbReference type="InterPro" id="IPR016181">
    <property type="entry name" value="Acyl_CoA_acyltransferase"/>
</dbReference>
<dbReference type="Proteomes" id="UP000611629">
    <property type="component" value="Unassembled WGS sequence"/>
</dbReference>
<evidence type="ECO:0000313" key="2">
    <source>
        <dbReference type="Proteomes" id="UP000611629"/>
    </source>
</evidence>
<evidence type="ECO:0008006" key="3">
    <source>
        <dbReference type="Google" id="ProtNLM"/>
    </source>
</evidence>
<accession>A0A974GVE8</accession>
<dbReference type="AlphaFoldDB" id="A0A974GVE8"/>
<evidence type="ECO:0000313" key="1">
    <source>
        <dbReference type="EMBL" id="NYB73254.1"/>
    </source>
</evidence>
<reference evidence="1" key="1">
    <citation type="submission" date="2020-07" db="EMBL/GenBank/DDBJ databases">
        <title>Genomic analysis of a strain of Sedimentibacter Hydroxybenzoicus DSM7310.</title>
        <authorList>
            <person name="Ma S."/>
        </authorList>
    </citation>
    <scope>NUCLEOTIDE SEQUENCE</scope>
    <source>
        <strain evidence="1">DSM 7310</strain>
    </source>
</reference>
<dbReference type="SUPFAM" id="SSF55729">
    <property type="entry name" value="Acyl-CoA N-acyltransferases (Nat)"/>
    <property type="match status" value="1"/>
</dbReference>
<sequence length="325" mass="38453">MSRYKTINNFESNHYHFIYENRMEELLPLLKLLEKVNPCNQEYEFTDSCLLISYSHKLNLFNFSNLFPLKANVQIIGLPVSVCMKGYLGNHVEIESLIKKKKGLKIILNGDNIFSSGGKTLSSFVFDNKFSTFDDYLNSLRSPYRRRINKALVFRNKLNIRKIDNDEFNEDHYKLYLSIMKRTENPLETLPSDFFREYDAEIYEFSDVYTNDIIGFIQLKSINDTLYFLFGGFNKEDIKLYDIYYNMLLKIIEVGIEKQVRTIEFGQTAEESKLKIGCREQYKYLYVHHSNFLLNSIIQKLLPLFSYKPYSIKHHVFKDNLCTKG</sequence>
<dbReference type="EMBL" id="JACBNQ010000002">
    <property type="protein sequence ID" value="NYB73254.1"/>
    <property type="molecule type" value="Genomic_DNA"/>
</dbReference>
<name>A0A974GVE8_SEDHY</name>
<protein>
    <recommendedName>
        <fullName evidence="3">Acetyltransferase (GNAT) domain-containing protein</fullName>
    </recommendedName>
</protein>